<evidence type="ECO:0000313" key="5">
    <source>
        <dbReference type="Proteomes" id="UP001139068"/>
    </source>
</evidence>
<proteinExistence type="predicted"/>
<keyword evidence="2" id="KW-1133">Transmembrane helix</keyword>
<evidence type="ECO:0000259" key="3">
    <source>
        <dbReference type="Pfam" id="PF13828"/>
    </source>
</evidence>
<feature type="domain" description="DUF4190" evidence="3">
    <location>
        <begin position="63"/>
        <end position="129"/>
    </location>
</feature>
<dbReference type="Proteomes" id="UP001139068">
    <property type="component" value="Unassembled WGS sequence"/>
</dbReference>
<evidence type="ECO:0000313" key="4">
    <source>
        <dbReference type="EMBL" id="MCI4675985.1"/>
    </source>
</evidence>
<keyword evidence="2" id="KW-0472">Membrane</keyword>
<evidence type="ECO:0000256" key="1">
    <source>
        <dbReference type="SAM" id="MobiDB-lite"/>
    </source>
</evidence>
<accession>A0ABS9YXL0</accession>
<dbReference type="InterPro" id="IPR025241">
    <property type="entry name" value="DUF4190"/>
</dbReference>
<feature type="compositionally biased region" description="Pro residues" evidence="1">
    <location>
        <begin position="15"/>
        <end position="30"/>
    </location>
</feature>
<evidence type="ECO:0000256" key="2">
    <source>
        <dbReference type="SAM" id="Phobius"/>
    </source>
</evidence>
<sequence length="183" mass="18909">MTEPSETSPQGPQATPQPPTAPPYPYPYPNPYQAGPYPGGYPPPPPQPYAGYAPPPTGPRNGLGVAALVIAIVALVSSFSVAGGIILGIVAVVIGFAARGRVKRGEADNGGVALAGIILGFVAIIVGLAFIAVYVFAFNQVGGGDYIDCLQKAGQDQNQVQKCADQFRQSVENRFSVTLTPTP</sequence>
<reference evidence="4" key="1">
    <citation type="journal article" date="2022" name="ISME J.">
        <title>Identification of active gaseous-alkane degraders at natural gas seeps.</title>
        <authorList>
            <person name="Farhan Ul Haque M."/>
            <person name="Hernandez M."/>
            <person name="Crombie A.T."/>
            <person name="Murrell J.C."/>
        </authorList>
    </citation>
    <scope>NUCLEOTIDE SEQUENCE</scope>
    <source>
        <strain evidence="4">ANDR5</strain>
    </source>
</reference>
<organism evidence="4 5">
    <name type="scientific">Candidatus Mycolicibacterium alkanivorans</name>
    <dbReference type="NCBI Taxonomy" id="2954114"/>
    <lineage>
        <taxon>Bacteria</taxon>
        <taxon>Bacillati</taxon>
        <taxon>Actinomycetota</taxon>
        <taxon>Actinomycetes</taxon>
        <taxon>Mycobacteriales</taxon>
        <taxon>Mycobacteriaceae</taxon>
        <taxon>Mycolicibacterium</taxon>
    </lineage>
</organism>
<keyword evidence="2" id="KW-0812">Transmembrane</keyword>
<keyword evidence="5" id="KW-1185">Reference proteome</keyword>
<feature type="transmembrane region" description="Helical" evidence="2">
    <location>
        <begin position="65"/>
        <end position="98"/>
    </location>
</feature>
<comment type="caution">
    <text evidence="4">The sequence shown here is derived from an EMBL/GenBank/DDBJ whole genome shotgun (WGS) entry which is preliminary data.</text>
</comment>
<gene>
    <name evidence="4" type="ORF">K9U37_14355</name>
</gene>
<protein>
    <submittedName>
        <fullName evidence="4">DUF4190 domain-containing protein</fullName>
    </submittedName>
</protein>
<dbReference type="Pfam" id="PF13828">
    <property type="entry name" value="DUF4190"/>
    <property type="match status" value="1"/>
</dbReference>
<name>A0ABS9YXL0_9MYCO</name>
<feature type="region of interest" description="Disordered" evidence="1">
    <location>
        <begin position="1"/>
        <end position="43"/>
    </location>
</feature>
<dbReference type="EMBL" id="JAIVFL010000001">
    <property type="protein sequence ID" value="MCI4675985.1"/>
    <property type="molecule type" value="Genomic_DNA"/>
</dbReference>
<dbReference type="RefSeq" id="WP_243072230.1">
    <property type="nucleotide sequence ID" value="NZ_JAIVFL010000001.1"/>
</dbReference>
<feature type="transmembrane region" description="Helical" evidence="2">
    <location>
        <begin position="110"/>
        <end position="137"/>
    </location>
</feature>